<feature type="domain" description="Peptidase S74" evidence="1">
    <location>
        <begin position="181"/>
        <end position="280"/>
    </location>
</feature>
<proteinExistence type="predicted"/>
<evidence type="ECO:0000313" key="3">
    <source>
        <dbReference type="Proteomes" id="UP001263371"/>
    </source>
</evidence>
<dbReference type="InterPro" id="IPR030392">
    <property type="entry name" value="S74_ICA"/>
</dbReference>
<dbReference type="PROSITE" id="PS51688">
    <property type="entry name" value="ICA"/>
    <property type="match status" value="1"/>
</dbReference>
<organism evidence="2 3">
    <name type="scientific">Microbacterium galbum</name>
    <dbReference type="NCBI Taxonomy" id="3075994"/>
    <lineage>
        <taxon>Bacteria</taxon>
        <taxon>Bacillati</taxon>
        <taxon>Actinomycetota</taxon>
        <taxon>Actinomycetes</taxon>
        <taxon>Micrococcales</taxon>
        <taxon>Microbacteriaceae</taxon>
        <taxon>Microbacterium</taxon>
    </lineage>
</organism>
<evidence type="ECO:0000259" key="1">
    <source>
        <dbReference type="PROSITE" id="PS51688"/>
    </source>
</evidence>
<keyword evidence="3" id="KW-1185">Reference proteome</keyword>
<reference evidence="2 3" key="1">
    <citation type="submission" date="2023-09" db="EMBL/GenBank/DDBJ databases">
        <title>Microbacterium fusihabitans sp. nov., Microbacterium phycihabitans sp. nov., and Microbacterium cervinum sp. nov., isolated from dried seaweeds of beach.</title>
        <authorList>
            <person name="Lee S.D."/>
        </authorList>
    </citation>
    <scope>NUCLEOTIDE SEQUENCE [LARGE SCALE GENOMIC DNA]</scope>
    <source>
        <strain evidence="2 3">KSW4-17</strain>
    </source>
</reference>
<sequence length="290" mass="30478">MATGDNALAAGMDLVAGTTPLNTVDTEINKTRDYIAERTNAVTPISKGGTGATTAAGARSALGVTTAAEVDKRALKNTMNWPYAVAQVETNPPHQMGMWFSGGTGRPVVRVDSTDMNLALKDDSDAAASAASNALSEANARVAKGGDTMTGDLKLPNASAATSSFTVAYINGDGRVSKGTSSIRYKDLLEDPDVNTLGNIFPTLRQYKFKNGDGKPTLGYIAEEVAESPDLQRFAVYQTTVDDDGNWAATNVVDSIDFIQLLIAQTAQLHARVSELEDRLAAQGEPATGE</sequence>
<evidence type="ECO:0000313" key="2">
    <source>
        <dbReference type="EMBL" id="MDU0367679.1"/>
    </source>
</evidence>
<accession>A0ABU3T8M9</accession>
<gene>
    <name evidence="2" type="ORF">RWH45_10660</name>
</gene>
<name>A0ABU3T8M9_9MICO</name>
<dbReference type="Proteomes" id="UP001263371">
    <property type="component" value="Unassembled WGS sequence"/>
</dbReference>
<dbReference type="RefSeq" id="WP_315994878.1">
    <property type="nucleotide sequence ID" value="NZ_JAWDIS010000002.1"/>
</dbReference>
<dbReference type="EMBL" id="JAWDIS010000002">
    <property type="protein sequence ID" value="MDU0367679.1"/>
    <property type="molecule type" value="Genomic_DNA"/>
</dbReference>
<comment type="caution">
    <text evidence="2">The sequence shown here is derived from an EMBL/GenBank/DDBJ whole genome shotgun (WGS) entry which is preliminary data.</text>
</comment>
<protein>
    <recommendedName>
        <fullName evidence="1">Peptidase S74 domain-containing protein</fullName>
    </recommendedName>
</protein>